<dbReference type="GO" id="GO:0004034">
    <property type="term" value="F:aldose 1-epimerase activity"/>
    <property type="evidence" value="ECO:0007669"/>
    <property type="project" value="TreeGrafter"/>
</dbReference>
<gene>
    <name evidence="1" type="ORF">AVDCRST_MAG24-502</name>
</gene>
<dbReference type="InterPro" id="IPR037480">
    <property type="entry name" value="YihR-like"/>
</dbReference>
<dbReference type="GO" id="GO:0030246">
    <property type="term" value="F:carbohydrate binding"/>
    <property type="evidence" value="ECO:0007669"/>
    <property type="project" value="InterPro"/>
</dbReference>
<dbReference type="CDD" id="cd09022">
    <property type="entry name" value="Aldose_epim_Ec_YihR"/>
    <property type="match status" value="1"/>
</dbReference>
<dbReference type="InterPro" id="IPR008183">
    <property type="entry name" value="Aldose_1/G6P_1-epimerase"/>
</dbReference>
<dbReference type="AlphaFoldDB" id="A0A6J4L939"/>
<dbReference type="EMBL" id="CADCUF010000068">
    <property type="protein sequence ID" value="CAA9324522.1"/>
    <property type="molecule type" value="Genomic_DNA"/>
</dbReference>
<dbReference type="SUPFAM" id="SSF74650">
    <property type="entry name" value="Galactose mutarotase-like"/>
    <property type="match status" value="1"/>
</dbReference>
<accession>A0A6J4L939</accession>
<dbReference type="PANTHER" id="PTHR10091:SF0">
    <property type="entry name" value="GALACTOSE MUTAROTASE"/>
    <property type="match status" value="1"/>
</dbReference>
<name>A0A6J4L939_9ACTN</name>
<protein>
    <recommendedName>
        <fullName evidence="2">Aldose 1-epimerase</fullName>
    </recommendedName>
</protein>
<dbReference type="InterPro" id="IPR014718">
    <property type="entry name" value="GH-type_carb-bd"/>
</dbReference>
<evidence type="ECO:0008006" key="2">
    <source>
        <dbReference type="Google" id="ProtNLM"/>
    </source>
</evidence>
<dbReference type="InterPro" id="IPR011013">
    <property type="entry name" value="Gal_mutarotase_sf_dom"/>
</dbReference>
<dbReference type="GO" id="GO:0033499">
    <property type="term" value="P:galactose catabolic process via UDP-galactose, Leloir pathway"/>
    <property type="evidence" value="ECO:0007669"/>
    <property type="project" value="TreeGrafter"/>
</dbReference>
<evidence type="ECO:0000313" key="1">
    <source>
        <dbReference type="EMBL" id="CAA9324522.1"/>
    </source>
</evidence>
<dbReference type="Pfam" id="PF01263">
    <property type="entry name" value="Aldose_epim"/>
    <property type="match status" value="1"/>
</dbReference>
<proteinExistence type="predicted"/>
<reference evidence="1" key="1">
    <citation type="submission" date="2020-02" db="EMBL/GenBank/DDBJ databases">
        <authorList>
            <person name="Meier V. D."/>
        </authorList>
    </citation>
    <scope>NUCLEOTIDE SEQUENCE</scope>
    <source>
        <strain evidence="1">AVDCRST_MAG24</strain>
    </source>
</reference>
<dbReference type="Gene3D" id="2.70.98.10">
    <property type="match status" value="1"/>
</dbReference>
<dbReference type="GO" id="GO:0006006">
    <property type="term" value="P:glucose metabolic process"/>
    <property type="evidence" value="ECO:0007669"/>
    <property type="project" value="TreeGrafter"/>
</dbReference>
<organism evidence="1">
    <name type="scientific">uncultured Nocardioidaceae bacterium</name>
    <dbReference type="NCBI Taxonomy" id="253824"/>
    <lineage>
        <taxon>Bacteria</taxon>
        <taxon>Bacillati</taxon>
        <taxon>Actinomycetota</taxon>
        <taxon>Actinomycetes</taxon>
        <taxon>Propionibacteriales</taxon>
        <taxon>Nocardioidaceae</taxon>
        <taxon>environmental samples</taxon>
    </lineage>
</organism>
<dbReference type="PANTHER" id="PTHR10091">
    <property type="entry name" value="ALDOSE-1-EPIMERASE"/>
    <property type="match status" value="1"/>
</dbReference>
<sequence>MSPSGEQVELEHGDYRATVVEVGGGLRTMEHAGQPVVEGYPEDQMAPSGRGVLLVPWPNRLHGGRYTWDGVTAEAPLDEPEQQNALHGLGRHRSWTPTDRSASAVTMRLLLRPQPAYPFTVSFAARYQLGDDGLTVTMSATNEGDRDAPYGCGAHPYFTAGAERLDETVLRLPARTWIPTGPAQLPLDPEPVEGTQYDFREPRPLGTVKMDHGFTDLERGPDGRAVASLEAPSGRRVELWLDGGFDYLQVYTGDTLPKEVRRRSAAIEPMTCPPDAFRSGTDVIRLAPGQTTSASWGVRAG</sequence>